<comment type="caution">
    <text evidence="4">The sequence shown here is derived from an EMBL/GenBank/DDBJ whole genome shotgun (WGS) entry which is preliminary data.</text>
</comment>
<name>A0A2H0WLG1_9BACT</name>
<comment type="pathway">
    <text evidence="3">Carbohydrate biosynthesis; gluconeogenesis.</text>
</comment>
<comment type="pathway">
    <text evidence="3">Carbohydrate degradation; glycolysis; D-glyceraldehyde 3-phosphate from glycerone phosphate: step 1/1.</text>
</comment>
<dbReference type="GO" id="GO:0004807">
    <property type="term" value="F:triose-phosphate isomerase activity"/>
    <property type="evidence" value="ECO:0007669"/>
    <property type="project" value="UniProtKB-EC"/>
</dbReference>
<dbReference type="PANTHER" id="PTHR21139:SF42">
    <property type="entry name" value="TRIOSEPHOSPHATE ISOMERASE"/>
    <property type="match status" value="1"/>
</dbReference>
<keyword evidence="3" id="KW-0963">Cytoplasm</keyword>
<comment type="subcellular location">
    <subcellularLocation>
        <location evidence="3">Cytoplasm</location>
    </subcellularLocation>
</comment>
<dbReference type="InterPro" id="IPR013785">
    <property type="entry name" value="Aldolase_TIM"/>
</dbReference>
<gene>
    <name evidence="4" type="ORF">COT67_01465</name>
</gene>
<evidence type="ECO:0000313" key="4">
    <source>
        <dbReference type="EMBL" id="PIS13470.1"/>
    </source>
</evidence>
<comment type="similarity">
    <text evidence="1 3">Belongs to the triosephosphate isomerase family.</text>
</comment>
<dbReference type="GO" id="GO:0006094">
    <property type="term" value="P:gluconeogenesis"/>
    <property type="evidence" value="ECO:0007669"/>
    <property type="project" value="UniProtKB-UniPathway"/>
</dbReference>
<dbReference type="SUPFAM" id="SSF51351">
    <property type="entry name" value="Triosephosphate isomerase (TIM)"/>
    <property type="match status" value="1"/>
</dbReference>
<dbReference type="UniPathway" id="UPA00109">
    <property type="reaction ID" value="UER00189"/>
</dbReference>
<dbReference type="UniPathway" id="UPA00138"/>
<dbReference type="GO" id="GO:0006096">
    <property type="term" value="P:glycolytic process"/>
    <property type="evidence" value="ECO:0007669"/>
    <property type="project" value="UniProtKB-UniPathway"/>
</dbReference>
<dbReference type="EMBL" id="PEZL01000021">
    <property type="protein sequence ID" value="PIS13470.1"/>
    <property type="molecule type" value="Genomic_DNA"/>
</dbReference>
<comment type="catalytic activity">
    <reaction evidence="3">
        <text>D-glyceraldehyde 3-phosphate = dihydroxyacetone phosphate</text>
        <dbReference type="Rhea" id="RHEA:18585"/>
        <dbReference type="ChEBI" id="CHEBI:57642"/>
        <dbReference type="ChEBI" id="CHEBI:59776"/>
        <dbReference type="EC" id="5.3.1.1"/>
    </reaction>
</comment>
<dbReference type="InterPro" id="IPR035990">
    <property type="entry name" value="TIM_sf"/>
</dbReference>
<dbReference type="AlphaFoldDB" id="A0A2H0WLG1"/>
<evidence type="ECO:0000256" key="1">
    <source>
        <dbReference type="ARBA" id="ARBA00007422"/>
    </source>
</evidence>
<reference evidence="5" key="1">
    <citation type="submission" date="2017-09" db="EMBL/GenBank/DDBJ databases">
        <title>Depth-based differentiation of microbial function through sediment-hosted aquifers and enrichment of novel symbionts in the deep terrestrial subsurface.</title>
        <authorList>
            <person name="Probst A.J."/>
            <person name="Ladd B."/>
            <person name="Jarett J.K."/>
            <person name="Geller-Mcgrath D.E."/>
            <person name="Sieber C.M.K."/>
            <person name="Emerson J.B."/>
            <person name="Anantharaman K."/>
            <person name="Thomas B.C."/>
            <person name="Malmstrom R."/>
            <person name="Stieglmeier M."/>
            <person name="Klingl A."/>
            <person name="Woyke T."/>
            <person name="Ryan C.M."/>
            <person name="Banfield J.F."/>
        </authorList>
    </citation>
    <scope>NUCLEOTIDE SEQUENCE [LARGE SCALE GENOMIC DNA]</scope>
</reference>
<sequence>MAKKFIVANWKMNPNSVKEAEALFIGVCKSAPKMKNTEVVVCPPFVYLDRLSGIIHNAMPIGRQAKYKNQINLGSQDVFWENRGSYTGEISPLMLKDFGVKYVIVGHSERRKYLMANNEIINKKIKTALKNNLKVFFCVGEEERDEKGKYLKFLKEEIIEGFKKIPKDNLKNLFIVYEPIWAISSNKGAAADTPRNFLETSIYIRKILFFRFGRKVAHKVPILYGGSVDGKNARGFLEEGRADGILAGRAGLKVKSFVDILKSLK</sequence>
<dbReference type="Pfam" id="PF00121">
    <property type="entry name" value="TIM"/>
    <property type="match status" value="1"/>
</dbReference>
<dbReference type="PROSITE" id="PS51440">
    <property type="entry name" value="TIM_2"/>
    <property type="match status" value="1"/>
</dbReference>
<keyword evidence="3" id="KW-0324">Glycolysis</keyword>
<evidence type="ECO:0000256" key="3">
    <source>
        <dbReference type="RuleBase" id="RU363013"/>
    </source>
</evidence>
<keyword evidence="3" id="KW-0312">Gluconeogenesis</keyword>
<dbReference type="GO" id="GO:0019563">
    <property type="term" value="P:glycerol catabolic process"/>
    <property type="evidence" value="ECO:0007669"/>
    <property type="project" value="TreeGrafter"/>
</dbReference>
<dbReference type="GO" id="GO:0046166">
    <property type="term" value="P:glyceraldehyde-3-phosphate biosynthetic process"/>
    <property type="evidence" value="ECO:0007669"/>
    <property type="project" value="TreeGrafter"/>
</dbReference>
<evidence type="ECO:0000256" key="2">
    <source>
        <dbReference type="ARBA" id="ARBA00023235"/>
    </source>
</evidence>
<protein>
    <recommendedName>
        <fullName evidence="3">Triosephosphate isomerase</fullName>
        <ecNumber evidence="3">5.3.1.1</ecNumber>
    </recommendedName>
</protein>
<proteinExistence type="inferred from homology"/>
<dbReference type="CDD" id="cd00311">
    <property type="entry name" value="TIM"/>
    <property type="match status" value="1"/>
</dbReference>
<dbReference type="Proteomes" id="UP000230353">
    <property type="component" value="Unassembled WGS sequence"/>
</dbReference>
<comment type="subunit">
    <text evidence="3">Homodimer.</text>
</comment>
<organism evidence="4 5">
    <name type="scientific">Candidatus Tagabacteria bacterium CG09_land_8_20_14_0_10_41_14</name>
    <dbReference type="NCBI Taxonomy" id="1975021"/>
    <lineage>
        <taxon>Bacteria</taxon>
        <taxon>Candidatus Tagaibacteriota</taxon>
    </lineage>
</organism>
<keyword evidence="2 3" id="KW-0413">Isomerase</keyword>
<dbReference type="EC" id="5.3.1.1" evidence="3"/>
<dbReference type="Gene3D" id="3.20.20.70">
    <property type="entry name" value="Aldolase class I"/>
    <property type="match status" value="1"/>
</dbReference>
<dbReference type="PANTHER" id="PTHR21139">
    <property type="entry name" value="TRIOSEPHOSPHATE ISOMERASE"/>
    <property type="match status" value="1"/>
</dbReference>
<dbReference type="InterPro" id="IPR000652">
    <property type="entry name" value="Triosephosphate_isomerase"/>
</dbReference>
<dbReference type="GO" id="GO:0005829">
    <property type="term" value="C:cytosol"/>
    <property type="evidence" value="ECO:0007669"/>
    <property type="project" value="TreeGrafter"/>
</dbReference>
<accession>A0A2H0WLG1</accession>
<evidence type="ECO:0000313" key="5">
    <source>
        <dbReference type="Proteomes" id="UP000230353"/>
    </source>
</evidence>